<name>A0ABW4T284_9ACTN</name>
<organism evidence="1 2">
    <name type="scientific">Nonomuraea mangrovi</name>
    <dbReference type="NCBI Taxonomy" id="2316207"/>
    <lineage>
        <taxon>Bacteria</taxon>
        <taxon>Bacillati</taxon>
        <taxon>Actinomycetota</taxon>
        <taxon>Actinomycetes</taxon>
        <taxon>Streptosporangiales</taxon>
        <taxon>Streptosporangiaceae</taxon>
        <taxon>Nonomuraea</taxon>
    </lineage>
</organism>
<proteinExistence type="predicted"/>
<protein>
    <submittedName>
        <fullName evidence="1">Uncharacterized protein</fullName>
    </submittedName>
</protein>
<reference evidence="2" key="1">
    <citation type="journal article" date="2019" name="Int. J. Syst. Evol. Microbiol.">
        <title>The Global Catalogue of Microorganisms (GCM) 10K type strain sequencing project: providing services to taxonomists for standard genome sequencing and annotation.</title>
        <authorList>
            <consortium name="The Broad Institute Genomics Platform"/>
            <consortium name="The Broad Institute Genome Sequencing Center for Infectious Disease"/>
            <person name="Wu L."/>
            <person name="Ma J."/>
        </authorList>
    </citation>
    <scope>NUCLEOTIDE SEQUENCE [LARGE SCALE GENOMIC DNA]</scope>
    <source>
        <strain evidence="2">ICMP 6774ER</strain>
    </source>
</reference>
<sequence length="98" mass="11027">MEDFVSVEVATVDDAPVISEEDQQTLLLHGVAFALEVSKCVYTLDPPSRVRCILGANETNATFRFHQIRPGENWNMSNLDGYRFDKLVVIDIEPADSR</sequence>
<evidence type="ECO:0000313" key="1">
    <source>
        <dbReference type="EMBL" id="MFD1935359.1"/>
    </source>
</evidence>
<evidence type="ECO:0000313" key="2">
    <source>
        <dbReference type="Proteomes" id="UP001597368"/>
    </source>
</evidence>
<dbReference type="RefSeq" id="WP_379575476.1">
    <property type="nucleotide sequence ID" value="NZ_JBHUFV010000043.1"/>
</dbReference>
<comment type="caution">
    <text evidence="1">The sequence shown here is derived from an EMBL/GenBank/DDBJ whole genome shotgun (WGS) entry which is preliminary data.</text>
</comment>
<dbReference type="Proteomes" id="UP001597368">
    <property type="component" value="Unassembled WGS sequence"/>
</dbReference>
<gene>
    <name evidence="1" type="ORF">ACFSKW_28175</name>
</gene>
<accession>A0ABW4T284</accession>
<keyword evidence="2" id="KW-1185">Reference proteome</keyword>
<dbReference type="EMBL" id="JBHUFV010000043">
    <property type="protein sequence ID" value="MFD1935359.1"/>
    <property type="molecule type" value="Genomic_DNA"/>
</dbReference>